<feature type="transmembrane region" description="Helical" evidence="1">
    <location>
        <begin position="198"/>
        <end position="213"/>
    </location>
</feature>
<evidence type="ECO:0000313" key="2">
    <source>
        <dbReference type="EMBL" id="SUC16785.1"/>
    </source>
</evidence>
<dbReference type="GO" id="GO:0016740">
    <property type="term" value="F:transferase activity"/>
    <property type="evidence" value="ECO:0007669"/>
    <property type="project" value="UniProtKB-KW"/>
</dbReference>
<dbReference type="EMBL" id="UGTW01000001">
    <property type="protein sequence ID" value="SUC16785.1"/>
    <property type="molecule type" value="Genomic_DNA"/>
</dbReference>
<feature type="transmembrane region" description="Helical" evidence="1">
    <location>
        <begin position="97"/>
        <end position="121"/>
    </location>
</feature>
<feature type="transmembrane region" description="Helical" evidence="1">
    <location>
        <begin position="7"/>
        <end position="25"/>
    </location>
</feature>
<keyword evidence="1" id="KW-1133">Transmembrane helix</keyword>
<dbReference type="AlphaFoldDB" id="A0A379FAY3"/>
<dbReference type="Proteomes" id="UP000254331">
    <property type="component" value="Unassembled WGS sequence"/>
</dbReference>
<protein>
    <submittedName>
        <fullName evidence="2">CDP-alcohol phosphatidyltransferase</fullName>
    </submittedName>
</protein>
<accession>A0A379FAY3</accession>
<name>A0A379FAY3_PROVU</name>
<feature type="transmembrane region" description="Helical" evidence="1">
    <location>
        <begin position="157"/>
        <end position="177"/>
    </location>
</feature>
<dbReference type="Gene3D" id="1.20.120.1760">
    <property type="match status" value="1"/>
</dbReference>
<evidence type="ECO:0000313" key="3">
    <source>
        <dbReference type="Proteomes" id="UP000254331"/>
    </source>
</evidence>
<evidence type="ECO:0000256" key="1">
    <source>
        <dbReference type="SAM" id="Phobius"/>
    </source>
</evidence>
<keyword evidence="1" id="KW-0472">Membrane</keyword>
<feature type="transmembrane region" description="Helical" evidence="1">
    <location>
        <begin position="68"/>
        <end position="90"/>
    </location>
</feature>
<gene>
    <name evidence="2" type="ORF">NCTC10376_02698</name>
</gene>
<keyword evidence="2" id="KW-0808">Transferase</keyword>
<keyword evidence="1" id="KW-0812">Transmembrane</keyword>
<reference evidence="2 3" key="1">
    <citation type="submission" date="2018-06" db="EMBL/GenBank/DDBJ databases">
        <authorList>
            <consortium name="Pathogen Informatics"/>
            <person name="Doyle S."/>
        </authorList>
    </citation>
    <scope>NUCLEOTIDE SEQUENCE [LARGE SCALE GENOMIC DNA]</scope>
    <source>
        <strain evidence="2 3">NCTC10376</strain>
    </source>
</reference>
<dbReference type="InterPro" id="IPR043130">
    <property type="entry name" value="CDP-OH_PTrfase_TM_dom"/>
</dbReference>
<sequence length="252" mass="28142">MKYKINLYVFSYSHFEQIVLCYIHLTRFFTKKMNNQDKNRRPIKARQTNWATKCSRYLQQKGATPNGISVFSIIFALLASLLLFFALSYSHGLLRSFLLIFGALMIQGRLICNLLDGMVAVEGGMKSPVGAVYNELPDRIADTLIILGVGYGLSADFSMAITLGWIGAFFAVMTAYVRVLGGSCGLDQHFTGPMAKQHRMALLTSVAVIAALIPNLWGIWLFFIALWIIILGSTLTTIFRTRRILRDLAQGA</sequence>
<proteinExistence type="predicted"/>
<organism evidence="2 3">
    <name type="scientific">Proteus vulgaris</name>
    <dbReference type="NCBI Taxonomy" id="585"/>
    <lineage>
        <taxon>Bacteria</taxon>
        <taxon>Pseudomonadati</taxon>
        <taxon>Pseudomonadota</taxon>
        <taxon>Gammaproteobacteria</taxon>
        <taxon>Enterobacterales</taxon>
        <taxon>Morganellaceae</taxon>
        <taxon>Proteus</taxon>
    </lineage>
</organism>